<evidence type="ECO:0000259" key="1">
    <source>
        <dbReference type="Pfam" id="PF03016"/>
    </source>
</evidence>
<feature type="domain" description="Exostosin GT47" evidence="1">
    <location>
        <begin position="147"/>
        <end position="286"/>
    </location>
</feature>
<comment type="caution">
    <text evidence="2">The sequence shown here is derived from an EMBL/GenBank/DDBJ whole genome shotgun (WGS) entry which is preliminary data.</text>
</comment>
<name>A0ABW4YEJ5_9GAMM</name>
<dbReference type="Pfam" id="PF03016">
    <property type="entry name" value="Exostosin_GT47"/>
    <property type="match status" value="1"/>
</dbReference>
<evidence type="ECO:0000313" key="2">
    <source>
        <dbReference type="EMBL" id="MFD2113969.1"/>
    </source>
</evidence>
<protein>
    <submittedName>
        <fullName evidence="2">Exostosin family protein</fullName>
    </submittedName>
</protein>
<keyword evidence="3" id="KW-1185">Reference proteome</keyword>
<sequence>MTSNRQSAAWIRSGSILAFPQDWQIPAKTEQWVYDACRAQLPSGRYFELVCFPWATLIDLLRRNQMARAEPLLAMLQQAPPRKTLIRATVCQHIYAKDMLAWFERLRITDLYWPHATASEPMIAGIRVHPFPLYPVRCLDGSADAGLSNRPAAQRRYLYSFIGAYQPGLYSSAVRQWLFDLPLRDDAYVERRHEWHYERQVYGEQIGGERLSEDERRQERQNASHYASILGDSVFSLCPSGSGPNSIRLWESLGLGCIPVILADALRLPGDQQEWDEAVLRIPESKSAVDQLPQRLERLAQDGPRVEQMRRACETLWTKYGLNGPLTVLGEMSQPAKVLAWSAPPRSAPADRS</sequence>
<proteinExistence type="predicted"/>
<dbReference type="Proteomes" id="UP001597337">
    <property type="component" value="Unassembled WGS sequence"/>
</dbReference>
<gene>
    <name evidence="2" type="ORF">ACFSJC_19140</name>
</gene>
<dbReference type="RefSeq" id="WP_386028801.1">
    <property type="nucleotide sequence ID" value="NZ_JBHUHX010000061.1"/>
</dbReference>
<organism evidence="2 3">
    <name type="scientific">Thiorhodococcus fuscus</name>
    <dbReference type="NCBI Taxonomy" id="527200"/>
    <lineage>
        <taxon>Bacteria</taxon>
        <taxon>Pseudomonadati</taxon>
        <taxon>Pseudomonadota</taxon>
        <taxon>Gammaproteobacteria</taxon>
        <taxon>Chromatiales</taxon>
        <taxon>Chromatiaceae</taxon>
        <taxon>Thiorhodococcus</taxon>
    </lineage>
</organism>
<accession>A0ABW4YEJ5</accession>
<reference evidence="3" key="1">
    <citation type="journal article" date="2019" name="Int. J. Syst. Evol. Microbiol.">
        <title>The Global Catalogue of Microorganisms (GCM) 10K type strain sequencing project: providing services to taxonomists for standard genome sequencing and annotation.</title>
        <authorList>
            <consortium name="The Broad Institute Genomics Platform"/>
            <consortium name="The Broad Institute Genome Sequencing Center for Infectious Disease"/>
            <person name="Wu L."/>
            <person name="Ma J."/>
        </authorList>
    </citation>
    <scope>NUCLEOTIDE SEQUENCE [LARGE SCALE GENOMIC DNA]</scope>
    <source>
        <strain evidence="3">KACC 12597</strain>
    </source>
</reference>
<dbReference type="InterPro" id="IPR040911">
    <property type="entry name" value="Exostosin_GT47"/>
</dbReference>
<dbReference type="PANTHER" id="PTHR11062">
    <property type="entry name" value="EXOSTOSIN HEPARAN SULFATE GLYCOSYLTRANSFERASE -RELATED"/>
    <property type="match status" value="1"/>
</dbReference>
<evidence type="ECO:0000313" key="3">
    <source>
        <dbReference type="Proteomes" id="UP001597337"/>
    </source>
</evidence>
<dbReference type="InterPro" id="IPR004263">
    <property type="entry name" value="Exostosin"/>
</dbReference>
<dbReference type="EMBL" id="JBHUHX010000061">
    <property type="protein sequence ID" value="MFD2113969.1"/>
    <property type="molecule type" value="Genomic_DNA"/>
</dbReference>